<dbReference type="InterPro" id="IPR011051">
    <property type="entry name" value="RmlC_Cupin_sf"/>
</dbReference>
<keyword evidence="1" id="KW-0805">Transcription regulation</keyword>
<evidence type="ECO:0000256" key="3">
    <source>
        <dbReference type="ARBA" id="ARBA00023163"/>
    </source>
</evidence>
<organism evidence="5 6">
    <name type="scientific">Hominibacterium faecale</name>
    <dbReference type="NCBI Taxonomy" id="2839743"/>
    <lineage>
        <taxon>Bacteria</taxon>
        <taxon>Bacillati</taxon>
        <taxon>Bacillota</taxon>
        <taxon>Clostridia</taxon>
        <taxon>Peptostreptococcales</taxon>
        <taxon>Anaerovoracaceae</taxon>
        <taxon>Hominibacterium</taxon>
    </lineage>
</organism>
<dbReference type="EMBL" id="JAOSHN010000003">
    <property type="protein sequence ID" value="MCU7378328.1"/>
    <property type="molecule type" value="Genomic_DNA"/>
</dbReference>
<dbReference type="GO" id="GO:0043565">
    <property type="term" value="F:sequence-specific DNA binding"/>
    <property type="evidence" value="ECO:0007669"/>
    <property type="project" value="InterPro"/>
</dbReference>
<comment type="caution">
    <text evidence="5">The sequence shown here is derived from an EMBL/GenBank/DDBJ whole genome shotgun (WGS) entry which is preliminary data.</text>
</comment>
<dbReference type="Pfam" id="PF07883">
    <property type="entry name" value="Cupin_2"/>
    <property type="match status" value="1"/>
</dbReference>
<reference evidence="5" key="1">
    <citation type="submission" date="2022-09" db="EMBL/GenBank/DDBJ databases">
        <title>Culturomic study of gut microbiota in children with autism spectrum disorder.</title>
        <authorList>
            <person name="Efimov B.A."/>
            <person name="Chaplin A.V."/>
            <person name="Sokolova S.R."/>
            <person name="Pikina A.P."/>
            <person name="Korzhanova M."/>
            <person name="Belova V."/>
            <person name="Korostin D."/>
        </authorList>
    </citation>
    <scope>NUCLEOTIDE SEQUENCE</scope>
    <source>
        <strain evidence="5">ASD5510</strain>
    </source>
</reference>
<evidence type="ECO:0000259" key="4">
    <source>
        <dbReference type="PROSITE" id="PS01124"/>
    </source>
</evidence>
<gene>
    <name evidence="5" type="ORF">OBO34_08160</name>
</gene>
<dbReference type="Gene3D" id="2.60.120.10">
    <property type="entry name" value="Jelly Rolls"/>
    <property type="match status" value="1"/>
</dbReference>
<name>A0A9J6QLH2_9FIRM</name>
<dbReference type="PANTHER" id="PTHR43280">
    <property type="entry name" value="ARAC-FAMILY TRANSCRIPTIONAL REGULATOR"/>
    <property type="match status" value="1"/>
</dbReference>
<dbReference type="InterPro" id="IPR009057">
    <property type="entry name" value="Homeodomain-like_sf"/>
</dbReference>
<accession>A0A9J6QLH2</accession>
<feature type="domain" description="HTH araC/xylS-type" evidence="4">
    <location>
        <begin position="183"/>
        <end position="281"/>
    </location>
</feature>
<dbReference type="InterPro" id="IPR013096">
    <property type="entry name" value="Cupin_2"/>
</dbReference>
<dbReference type="Pfam" id="PF12833">
    <property type="entry name" value="HTH_18"/>
    <property type="match status" value="1"/>
</dbReference>
<dbReference type="SUPFAM" id="SSF51182">
    <property type="entry name" value="RmlC-like cupins"/>
    <property type="match status" value="1"/>
</dbReference>
<dbReference type="Proteomes" id="UP001065549">
    <property type="component" value="Unassembled WGS sequence"/>
</dbReference>
<dbReference type="CDD" id="cd02208">
    <property type="entry name" value="cupin_RmlC-like"/>
    <property type="match status" value="1"/>
</dbReference>
<evidence type="ECO:0000313" key="5">
    <source>
        <dbReference type="EMBL" id="MCU7378328.1"/>
    </source>
</evidence>
<keyword evidence="6" id="KW-1185">Reference proteome</keyword>
<proteinExistence type="predicted"/>
<dbReference type="Gene3D" id="1.10.10.60">
    <property type="entry name" value="Homeodomain-like"/>
    <property type="match status" value="2"/>
</dbReference>
<keyword evidence="2" id="KW-0238">DNA-binding</keyword>
<keyword evidence="3" id="KW-0804">Transcription</keyword>
<dbReference type="SMART" id="SM00342">
    <property type="entry name" value="HTH_ARAC"/>
    <property type="match status" value="1"/>
</dbReference>
<evidence type="ECO:0000313" key="6">
    <source>
        <dbReference type="Proteomes" id="UP001065549"/>
    </source>
</evidence>
<dbReference type="AlphaFoldDB" id="A0A9J6QLH2"/>
<dbReference type="InterPro" id="IPR018060">
    <property type="entry name" value="HTH_AraC"/>
</dbReference>
<dbReference type="GO" id="GO:0003700">
    <property type="term" value="F:DNA-binding transcription factor activity"/>
    <property type="evidence" value="ECO:0007669"/>
    <property type="project" value="InterPro"/>
</dbReference>
<protein>
    <submittedName>
        <fullName evidence="5">AraC family transcriptional regulator</fullName>
    </submittedName>
</protein>
<dbReference type="SUPFAM" id="SSF46689">
    <property type="entry name" value="Homeodomain-like"/>
    <property type="match status" value="1"/>
</dbReference>
<sequence>MISKDFYLNSKLMVRPQFGERYQDVVIKNTICKEHPIHMHDCVEIIYVLRGTIECKISFEQYVLQEGEFLAINAFDLHRIKAIAEDTAISCIHIDQEIFPPSEGFIVWWIDVLKSNKEKFIQQAENLRMLIRQYAQFAPKSEVRNSIERILQLFRMEFMLERFQIAGDHNVLKNSEVDLERIGAIYMYLYRRCNEKLTLEKMANEFAMSKYYLSHFIKKVVGNGFQKSLHMIRCERAEVALLHGNETIEEIRMQFALSSNQSFNEGFKSLFGMIPSAYRRAHKKDTVIHQEFLEEPISDIGAVMSGISQIDDTDKIVELHLKEGAGKMIIVESIGGNEVMTQHDLMGKNKITIELQNEESILVIKKQEML</sequence>
<dbReference type="RefSeq" id="WP_253019829.1">
    <property type="nucleotide sequence ID" value="NZ_JAOSHN010000003.1"/>
</dbReference>
<dbReference type="InterPro" id="IPR014710">
    <property type="entry name" value="RmlC-like_jellyroll"/>
</dbReference>
<dbReference type="PANTHER" id="PTHR43280:SF2">
    <property type="entry name" value="HTH-TYPE TRANSCRIPTIONAL REGULATOR EXSA"/>
    <property type="match status" value="1"/>
</dbReference>
<evidence type="ECO:0000256" key="2">
    <source>
        <dbReference type="ARBA" id="ARBA00023125"/>
    </source>
</evidence>
<evidence type="ECO:0000256" key="1">
    <source>
        <dbReference type="ARBA" id="ARBA00023015"/>
    </source>
</evidence>
<dbReference type="PROSITE" id="PS01124">
    <property type="entry name" value="HTH_ARAC_FAMILY_2"/>
    <property type="match status" value="1"/>
</dbReference>